<name>A0AAV5S2N9_MAUHU</name>
<dbReference type="PROSITE" id="PS50889">
    <property type="entry name" value="S4"/>
    <property type="match status" value="1"/>
</dbReference>
<dbReference type="GO" id="GO:0160151">
    <property type="term" value="F:tRNA pseudouridine(32) synthase activity"/>
    <property type="evidence" value="ECO:0007669"/>
    <property type="project" value="UniProtKB-EC"/>
</dbReference>
<dbReference type="PANTHER" id="PTHR21600">
    <property type="entry name" value="MITOCHONDRIAL RNA PSEUDOURIDINE SYNTHASE"/>
    <property type="match status" value="1"/>
</dbReference>
<reference evidence="8 9" key="1">
    <citation type="journal article" date="2023" name="Elife">
        <title>Identification of key yeast species and microbe-microbe interactions impacting larval growth of Drosophila in the wild.</title>
        <authorList>
            <person name="Mure A."/>
            <person name="Sugiura Y."/>
            <person name="Maeda R."/>
            <person name="Honda K."/>
            <person name="Sakurai N."/>
            <person name="Takahashi Y."/>
            <person name="Watada M."/>
            <person name="Katoh T."/>
            <person name="Gotoh A."/>
            <person name="Gotoh Y."/>
            <person name="Taniguchi I."/>
            <person name="Nakamura K."/>
            <person name="Hayashi T."/>
            <person name="Katayama T."/>
            <person name="Uemura T."/>
            <person name="Hattori Y."/>
        </authorList>
    </citation>
    <scope>NUCLEOTIDE SEQUENCE [LARGE SCALE GENOMIC DNA]</scope>
    <source>
        <strain evidence="8 9">KH-74</strain>
    </source>
</reference>
<keyword evidence="5" id="KW-0694">RNA-binding</keyword>
<dbReference type="Gene3D" id="3.30.2350.10">
    <property type="entry name" value="Pseudouridine synthase"/>
    <property type="match status" value="1"/>
</dbReference>
<keyword evidence="9" id="KW-1185">Reference proteome</keyword>
<dbReference type="Gene3D" id="3.40.140.10">
    <property type="entry name" value="Cytidine Deaminase, domain 2"/>
    <property type="match status" value="1"/>
</dbReference>
<evidence type="ECO:0000256" key="4">
    <source>
        <dbReference type="PIRSR" id="PIRSR606225-1"/>
    </source>
</evidence>
<feature type="domain" description="CMP/dCMP-type deaminase" evidence="7">
    <location>
        <begin position="435"/>
        <end position="566"/>
    </location>
</feature>
<comment type="catalytic activity">
    <reaction evidence="2">
        <text>uridine(32) in tRNA = pseudouridine(32) in tRNA</text>
        <dbReference type="Rhea" id="RHEA:42544"/>
        <dbReference type="Rhea" id="RHEA-COMP:10107"/>
        <dbReference type="Rhea" id="RHEA-COMP:10108"/>
        <dbReference type="ChEBI" id="CHEBI:65314"/>
        <dbReference type="ChEBI" id="CHEBI:65315"/>
        <dbReference type="EC" id="5.4.99.28"/>
    </reaction>
</comment>
<dbReference type="InterPro" id="IPR020103">
    <property type="entry name" value="PsdUridine_synth_cat_dom_sf"/>
</dbReference>
<dbReference type="PROSITE" id="PS01129">
    <property type="entry name" value="PSI_RLU"/>
    <property type="match status" value="1"/>
</dbReference>
<dbReference type="InterPro" id="IPR006225">
    <property type="entry name" value="PsdUridine_synth_RluC/D"/>
</dbReference>
<dbReference type="PROSITE" id="PS51747">
    <property type="entry name" value="CYT_DCMP_DEAMINASES_2"/>
    <property type="match status" value="1"/>
</dbReference>
<dbReference type="InterPro" id="IPR016193">
    <property type="entry name" value="Cytidine_deaminase-like"/>
</dbReference>
<evidence type="ECO:0000313" key="8">
    <source>
        <dbReference type="EMBL" id="GMM57991.1"/>
    </source>
</evidence>
<dbReference type="EC" id="5.4.99.28" evidence="3"/>
<dbReference type="PANTHER" id="PTHR21600:SF40">
    <property type="entry name" value="PSEUDOURIDYLATE SYNTHASE RPUSD2"/>
    <property type="match status" value="1"/>
</dbReference>
<feature type="active site" evidence="4">
    <location>
        <position position="210"/>
    </location>
</feature>
<evidence type="ECO:0000256" key="3">
    <source>
        <dbReference type="ARBA" id="ARBA00038944"/>
    </source>
</evidence>
<dbReference type="InterPro" id="IPR006224">
    <property type="entry name" value="PsdUridine_synth_RluA-like_CS"/>
</dbReference>
<dbReference type="AlphaFoldDB" id="A0AAV5S2N9"/>
<evidence type="ECO:0000256" key="1">
    <source>
        <dbReference type="ARBA" id="ARBA00023235"/>
    </source>
</evidence>
<evidence type="ECO:0000256" key="5">
    <source>
        <dbReference type="PROSITE-ProRule" id="PRU00182"/>
    </source>
</evidence>
<evidence type="ECO:0000256" key="2">
    <source>
        <dbReference type="ARBA" id="ARBA00036184"/>
    </source>
</evidence>
<dbReference type="GO" id="GO:0003723">
    <property type="term" value="F:RNA binding"/>
    <property type="evidence" value="ECO:0007669"/>
    <property type="project" value="UniProtKB-KW"/>
</dbReference>
<evidence type="ECO:0000256" key="6">
    <source>
        <dbReference type="SAM" id="MobiDB-lite"/>
    </source>
</evidence>
<dbReference type="Pfam" id="PF00849">
    <property type="entry name" value="PseudoU_synth_2"/>
    <property type="match status" value="1"/>
</dbReference>
<dbReference type="Pfam" id="PF18785">
    <property type="entry name" value="Inv-AAD"/>
    <property type="match status" value="1"/>
</dbReference>
<keyword evidence="1" id="KW-0413">Isomerase</keyword>
<gene>
    <name evidence="8" type="ORF">DAKH74_046070</name>
</gene>
<dbReference type="GO" id="GO:0016814">
    <property type="term" value="F:hydrolase activity, acting on carbon-nitrogen (but not peptide) bonds, in cyclic amidines"/>
    <property type="evidence" value="ECO:0007669"/>
    <property type="project" value="UniProtKB-ARBA"/>
</dbReference>
<dbReference type="InterPro" id="IPR050188">
    <property type="entry name" value="RluA_PseudoU_synthase"/>
</dbReference>
<dbReference type="Proteomes" id="UP001377567">
    <property type="component" value="Unassembled WGS sequence"/>
</dbReference>
<dbReference type="FunFam" id="3.40.140.10:FF:000061">
    <property type="entry name" value="DRAP deaminase"/>
    <property type="match status" value="1"/>
</dbReference>
<dbReference type="InterPro" id="IPR006145">
    <property type="entry name" value="PsdUridine_synth_RsuA/RluA"/>
</dbReference>
<dbReference type="EMBL" id="BTGD01000018">
    <property type="protein sequence ID" value="GMM57991.1"/>
    <property type="molecule type" value="Genomic_DNA"/>
</dbReference>
<dbReference type="CDD" id="cd02557">
    <property type="entry name" value="PseudoU_synth_ScRIB2"/>
    <property type="match status" value="1"/>
</dbReference>
<organism evidence="8 9">
    <name type="scientific">Maudiozyma humilis</name>
    <name type="common">Sour dough yeast</name>
    <name type="synonym">Kazachstania humilis</name>
    <dbReference type="NCBI Taxonomy" id="51915"/>
    <lineage>
        <taxon>Eukaryota</taxon>
        <taxon>Fungi</taxon>
        <taxon>Dikarya</taxon>
        <taxon>Ascomycota</taxon>
        <taxon>Saccharomycotina</taxon>
        <taxon>Saccharomycetes</taxon>
        <taxon>Saccharomycetales</taxon>
        <taxon>Saccharomycetaceae</taxon>
        <taxon>Maudiozyma</taxon>
    </lineage>
</organism>
<dbReference type="GO" id="GO:0031119">
    <property type="term" value="P:tRNA pseudouridine synthesis"/>
    <property type="evidence" value="ECO:0007669"/>
    <property type="project" value="UniProtKB-ARBA"/>
</dbReference>
<dbReference type="InterPro" id="IPR002125">
    <property type="entry name" value="CMP_dCMP_dom"/>
</dbReference>
<dbReference type="GO" id="GO:0000455">
    <property type="term" value="P:enzyme-directed rRNA pseudouridine synthesis"/>
    <property type="evidence" value="ECO:0007669"/>
    <property type="project" value="TreeGrafter"/>
</dbReference>
<dbReference type="SUPFAM" id="SSF53927">
    <property type="entry name" value="Cytidine deaminase-like"/>
    <property type="match status" value="1"/>
</dbReference>
<dbReference type="GO" id="GO:0019239">
    <property type="term" value="F:deaminase activity"/>
    <property type="evidence" value="ECO:0007669"/>
    <property type="project" value="UniProtKB-ARBA"/>
</dbReference>
<dbReference type="SUPFAM" id="SSF55120">
    <property type="entry name" value="Pseudouridine synthase"/>
    <property type="match status" value="1"/>
</dbReference>
<protein>
    <recommendedName>
        <fullName evidence="3">tRNA pseudouridine(32) synthase</fullName>
        <ecNumber evidence="3">5.4.99.28</ecNumber>
    </recommendedName>
</protein>
<dbReference type="FunFam" id="3.30.2350.10:FF:000017">
    <property type="entry name" value="Pseudouridine synthase"/>
    <property type="match status" value="1"/>
</dbReference>
<dbReference type="NCBIfam" id="TIGR00005">
    <property type="entry name" value="rluA_subfam"/>
    <property type="match status" value="1"/>
</dbReference>
<comment type="caution">
    <text evidence="8">The sequence shown here is derived from an EMBL/GenBank/DDBJ whole genome shotgun (WGS) entry which is preliminary data.</text>
</comment>
<proteinExistence type="predicted"/>
<evidence type="ECO:0000259" key="7">
    <source>
        <dbReference type="PROSITE" id="PS51747"/>
    </source>
</evidence>
<evidence type="ECO:0000313" key="9">
    <source>
        <dbReference type="Proteomes" id="UP001377567"/>
    </source>
</evidence>
<feature type="compositionally biased region" description="Basic and acidic residues" evidence="6">
    <location>
        <begin position="42"/>
        <end position="53"/>
    </location>
</feature>
<sequence>MSSDSSEFDTRIQEEISRARKAIETKKRRREASDEAPAAKFAAKDGKSQDKSALKGTAAARNRQVDPEYEVEIAGPLRRIKPYFFTYKTFCKERWRDRKLVDIFTSEFRDREPEFYRKTIASGQVLVDGEPADLDTVVRNGQLISHKLHRHEPAVTSQPIGIVYEDEDLLVIDKPSSIPVHPTGRFRFNSITKMIQRDHGYIVHPCNRLDRPTSGLMFLAKSPHGADDLGDQLKAREVRKEYVARVVGEFPVGEVVVEKPLRSVDPRVALNAVSSMDHKDAKPAKTVFRRVSYDGETSVVVCRPLTGRTHQIRVHLQYLGFPIANDPIYSNVAVWGSEMGKGGVTNESALLEIATRLDRIGKTEMAESWIHPHDAGEKLLGQQCPVCDAELYTEPGKNDLELWLHAYRYESTKCDEATGKPLWSYRTKFPDWALDPHRKYMEMAVAEADKCAPTTTAFSVGAVIVHGTEVLSRGYSRELPGNTHAEQCALEKYFERTGERKLPAGSVVYTTMEPCSLRLSGNEPCVQRIVGLDGSVAAVFVGVMEPDTFVKNNTSRALLEESGIAYIQIPGYEEQCTRIAFRGHEQDMPQAGEASK</sequence>
<feature type="region of interest" description="Disordered" evidence="6">
    <location>
        <begin position="19"/>
        <end position="61"/>
    </location>
</feature>
<accession>A0AAV5S2N9</accession>